<evidence type="ECO:0000259" key="2">
    <source>
        <dbReference type="Pfam" id="PF21722"/>
    </source>
</evidence>
<dbReference type="InterPro" id="IPR049304">
    <property type="entry name" value="Gly_rich_dom"/>
</dbReference>
<dbReference type="AlphaFoldDB" id="L7LDZ3"/>
<dbReference type="RefSeq" id="WP_006894545.1">
    <property type="nucleotide sequence ID" value="NZ_BANU01000001.1"/>
</dbReference>
<feature type="region of interest" description="Disordered" evidence="1">
    <location>
        <begin position="1"/>
        <end position="23"/>
    </location>
</feature>
<evidence type="ECO:0000313" key="3">
    <source>
        <dbReference type="EMBL" id="GAC59355.1"/>
    </source>
</evidence>
<dbReference type="Proteomes" id="UP000035083">
    <property type="component" value="Unassembled WGS sequence"/>
</dbReference>
<keyword evidence="4" id="KW-1185">Reference proteome</keyword>
<dbReference type="Pfam" id="PF21722">
    <property type="entry name" value="Gly_rich_2"/>
    <property type="match status" value="1"/>
</dbReference>
<comment type="caution">
    <text evidence="3">The sequence shown here is derived from an EMBL/GenBank/DDBJ whole genome shotgun (WGS) entry which is preliminary data.</text>
</comment>
<accession>L7LDZ3</accession>
<evidence type="ECO:0000313" key="4">
    <source>
        <dbReference type="Proteomes" id="UP000035083"/>
    </source>
</evidence>
<evidence type="ECO:0000256" key="1">
    <source>
        <dbReference type="SAM" id="MobiDB-lite"/>
    </source>
</evidence>
<organism evidence="3 4">
    <name type="scientific">Gordonia sihwensis NBRC 108236</name>
    <dbReference type="NCBI Taxonomy" id="1223544"/>
    <lineage>
        <taxon>Bacteria</taxon>
        <taxon>Bacillati</taxon>
        <taxon>Actinomycetota</taxon>
        <taxon>Actinomycetes</taxon>
        <taxon>Mycobacteriales</taxon>
        <taxon>Gordoniaceae</taxon>
        <taxon>Gordonia</taxon>
    </lineage>
</organism>
<protein>
    <recommendedName>
        <fullName evidence="2">Glycine-rich domain-containing protein</fullName>
    </recommendedName>
</protein>
<gene>
    <name evidence="3" type="ORF">GSI01S_01_03220</name>
</gene>
<dbReference type="EMBL" id="BANU01000001">
    <property type="protein sequence ID" value="GAC59355.1"/>
    <property type="molecule type" value="Genomic_DNA"/>
</dbReference>
<sequence length="343" mass="34158">MWSPSRPEVEPQQGWVGTDGPQVADPVQGWMRARLAAALASEFSSRDAAALRAHLTGTDEIRALDAAALRAHLTGSGSASMVDSAALVAHLTGTGRSHGVDRAEAMIRWHLTGTGHAHSRDSAALLAHLSGSPTVGHSSDGAMGRFSVHAPEITVYDQPGVFSYPVPGWCTHLDFVVIGGGASGQSGSGVLGGAGKGGIPGTWAGKTIVRLNEWVSTSRIPFDASALSVTVGAGGAQAPNSDYGGPNPGGVSSVSYSIGPNVVVFAQGVGGSGTGDYQNGRPVPDFTYAGTTYTGGASGTGNGGAASAPGGAGAGGNGGVFGNRTRGGAGGAGRVWIIARQVY</sequence>
<reference evidence="3 4" key="1">
    <citation type="submission" date="2012-12" db="EMBL/GenBank/DDBJ databases">
        <title>Whole genome shotgun sequence of Gordonia sihwensis NBRC 108236.</title>
        <authorList>
            <person name="Yoshida I."/>
            <person name="Hosoyama A."/>
            <person name="Tsuchikane K."/>
            <person name="Ando Y."/>
            <person name="Baba S."/>
            <person name="Ohji S."/>
            <person name="Hamada M."/>
            <person name="Tamura T."/>
            <person name="Yamazoe A."/>
            <person name="Yamazaki S."/>
            <person name="Fujita N."/>
        </authorList>
    </citation>
    <scope>NUCLEOTIDE SEQUENCE [LARGE SCALE GENOMIC DNA]</scope>
    <source>
        <strain evidence="3 4">NBRC 108236</strain>
    </source>
</reference>
<name>L7LDZ3_9ACTN</name>
<proteinExistence type="predicted"/>
<feature type="domain" description="Glycine-rich" evidence="2">
    <location>
        <begin position="159"/>
        <end position="339"/>
    </location>
</feature>